<evidence type="ECO:0000259" key="12">
    <source>
        <dbReference type="Pfam" id="PF02518"/>
    </source>
</evidence>
<dbReference type="InterPro" id="IPR003594">
    <property type="entry name" value="HATPase_dom"/>
</dbReference>
<dbReference type="Pfam" id="PF02518">
    <property type="entry name" value="HATPase_c"/>
    <property type="match status" value="1"/>
</dbReference>
<dbReference type="GO" id="GO:0005524">
    <property type="term" value="F:ATP binding"/>
    <property type="evidence" value="ECO:0007669"/>
    <property type="project" value="UniProtKB-KW"/>
</dbReference>
<dbReference type="EC" id="2.7.13.3" evidence="2"/>
<proteinExistence type="predicted"/>
<gene>
    <name evidence="15" type="ORF">FHX47_001528</name>
</gene>
<name>A0A7W5U2F2_9MICC</name>
<protein>
    <recommendedName>
        <fullName evidence="2">histidine kinase</fullName>
        <ecNumber evidence="2">2.7.13.3</ecNumber>
    </recommendedName>
</protein>
<dbReference type="AlphaFoldDB" id="A0A7W5U2F2"/>
<feature type="transmembrane region" description="Helical" evidence="11">
    <location>
        <begin position="75"/>
        <end position="91"/>
    </location>
</feature>
<keyword evidence="7" id="KW-0067">ATP-binding</keyword>
<feature type="transmembrane region" description="Helical" evidence="11">
    <location>
        <begin position="50"/>
        <end position="68"/>
    </location>
</feature>
<keyword evidence="11" id="KW-0472">Membrane</keyword>
<keyword evidence="16" id="KW-1185">Reference proteome</keyword>
<evidence type="ECO:0000256" key="2">
    <source>
        <dbReference type="ARBA" id="ARBA00012438"/>
    </source>
</evidence>
<evidence type="ECO:0000256" key="8">
    <source>
        <dbReference type="ARBA" id="ARBA00023012"/>
    </source>
</evidence>
<evidence type="ECO:0000256" key="1">
    <source>
        <dbReference type="ARBA" id="ARBA00000085"/>
    </source>
</evidence>
<dbReference type="Gene3D" id="1.20.5.1930">
    <property type="match status" value="1"/>
</dbReference>
<reference evidence="15 16" key="1">
    <citation type="submission" date="2020-08" db="EMBL/GenBank/DDBJ databases">
        <title>Sequencing the genomes of 1000 actinobacteria strains.</title>
        <authorList>
            <person name="Klenk H.-P."/>
        </authorList>
    </citation>
    <scope>NUCLEOTIDE SEQUENCE [LARGE SCALE GENOMIC DNA]</scope>
    <source>
        <strain evidence="15 16">DSM 28238</strain>
    </source>
</reference>
<dbReference type="RefSeq" id="WP_183358320.1">
    <property type="nucleotide sequence ID" value="NZ_BAABKR010000016.1"/>
</dbReference>
<organism evidence="15 16">
    <name type="scientific">Garicola koreensis</name>
    <dbReference type="NCBI Taxonomy" id="1262554"/>
    <lineage>
        <taxon>Bacteria</taxon>
        <taxon>Bacillati</taxon>
        <taxon>Actinomycetota</taxon>
        <taxon>Actinomycetes</taxon>
        <taxon>Micrococcales</taxon>
        <taxon>Micrococcaceae</taxon>
        <taxon>Garicola</taxon>
    </lineage>
</organism>
<accession>A0A7W5U2F2</accession>
<keyword evidence="11" id="KW-1133">Transmembrane helix</keyword>
<keyword evidence="5" id="KW-0547">Nucleotide-binding</keyword>
<evidence type="ECO:0000256" key="4">
    <source>
        <dbReference type="ARBA" id="ARBA00022679"/>
    </source>
</evidence>
<dbReference type="Pfam" id="PF23539">
    <property type="entry name" value="DUF7134"/>
    <property type="match status" value="1"/>
</dbReference>
<evidence type="ECO:0000256" key="9">
    <source>
        <dbReference type="SAM" id="Coils"/>
    </source>
</evidence>
<feature type="domain" description="Histidine kinase/HSP90-like ATPase" evidence="12">
    <location>
        <begin position="332"/>
        <end position="427"/>
    </location>
</feature>
<dbReference type="Pfam" id="PF07730">
    <property type="entry name" value="HisKA_3"/>
    <property type="match status" value="1"/>
</dbReference>
<dbReference type="InterPro" id="IPR011712">
    <property type="entry name" value="Sig_transdc_His_kin_sub3_dim/P"/>
</dbReference>
<keyword evidence="3" id="KW-0597">Phosphoprotein</keyword>
<dbReference type="GO" id="GO:0016020">
    <property type="term" value="C:membrane"/>
    <property type="evidence" value="ECO:0007669"/>
    <property type="project" value="InterPro"/>
</dbReference>
<evidence type="ECO:0000313" key="16">
    <source>
        <dbReference type="Proteomes" id="UP000547528"/>
    </source>
</evidence>
<dbReference type="GO" id="GO:0046983">
    <property type="term" value="F:protein dimerization activity"/>
    <property type="evidence" value="ECO:0007669"/>
    <property type="project" value="InterPro"/>
</dbReference>
<keyword evidence="11" id="KW-0812">Transmembrane</keyword>
<evidence type="ECO:0000256" key="11">
    <source>
        <dbReference type="SAM" id="Phobius"/>
    </source>
</evidence>
<dbReference type="PANTHER" id="PTHR24421:SF10">
    <property type="entry name" value="NITRATE_NITRITE SENSOR PROTEIN NARQ"/>
    <property type="match status" value="1"/>
</dbReference>
<feature type="coiled-coil region" evidence="9">
    <location>
        <begin position="188"/>
        <end position="219"/>
    </location>
</feature>
<dbReference type="Proteomes" id="UP000547528">
    <property type="component" value="Unassembled WGS sequence"/>
</dbReference>
<feature type="domain" description="DUF7134" evidence="14">
    <location>
        <begin position="22"/>
        <end position="135"/>
    </location>
</feature>
<keyword evidence="4" id="KW-0808">Transferase</keyword>
<dbReference type="Gene3D" id="3.30.565.10">
    <property type="entry name" value="Histidine kinase-like ATPase, C-terminal domain"/>
    <property type="match status" value="1"/>
</dbReference>
<comment type="catalytic activity">
    <reaction evidence="1">
        <text>ATP + protein L-histidine = ADP + protein N-phospho-L-histidine.</text>
        <dbReference type="EC" id="2.7.13.3"/>
    </reaction>
</comment>
<dbReference type="InterPro" id="IPR055558">
    <property type="entry name" value="DUF7134"/>
</dbReference>
<keyword evidence="6 15" id="KW-0418">Kinase</keyword>
<evidence type="ECO:0000259" key="14">
    <source>
        <dbReference type="Pfam" id="PF23539"/>
    </source>
</evidence>
<evidence type="ECO:0000256" key="10">
    <source>
        <dbReference type="SAM" id="MobiDB-lite"/>
    </source>
</evidence>
<dbReference type="SUPFAM" id="SSF55874">
    <property type="entry name" value="ATPase domain of HSP90 chaperone/DNA topoisomerase II/histidine kinase"/>
    <property type="match status" value="1"/>
</dbReference>
<dbReference type="InterPro" id="IPR050482">
    <property type="entry name" value="Sensor_HK_TwoCompSys"/>
</dbReference>
<keyword evidence="9" id="KW-0175">Coiled coil</keyword>
<dbReference type="InterPro" id="IPR036890">
    <property type="entry name" value="HATPase_C_sf"/>
</dbReference>
<feature type="transmembrane region" description="Helical" evidence="11">
    <location>
        <begin position="97"/>
        <end position="115"/>
    </location>
</feature>
<dbReference type="CDD" id="cd16917">
    <property type="entry name" value="HATPase_UhpB-NarQ-NarX-like"/>
    <property type="match status" value="1"/>
</dbReference>
<evidence type="ECO:0000256" key="3">
    <source>
        <dbReference type="ARBA" id="ARBA00022553"/>
    </source>
</evidence>
<evidence type="ECO:0000256" key="7">
    <source>
        <dbReference type="ARBA" id="ARBA00022840"/>
    </source>
</evidence>
<evidence type="ECO:0000256" key="6">
    <source>
        <dbReference type="ARBA" id="ARBA00022777"/>
    </source>
</evidence>
<comment type="caution">
    <text evidence="15">The sequence shown here is derived from an EMBL/GenBank/DDBJ whole genome shotgun (WGS) entry which is preliminary data.</text>
</comment>
<feature type="region of interest" description="Disordered" evidence="10">
    <location>
        <begin position="372"/>
        <end position="392"/>
    </location>
</feature>
<feature type="domain" description="Signal transduction histidine kinase subgroup 3 dimerisation and phosphoacceptor" evidence="13">
    <location>
        <begin position="217"/>
        <end position="282"/>
    </location>
</feature>
<dbReference type="GO" id="GO:0000155">
    <property type="term" value="F:phosphorelay sensor kinase activity"/>
    <property type="evidence" value="ECO:0007669"/>
    <property type="project" value="InterPro"/>
</dbReference>
<feature type="transmembrane region" description="Helical" evidence="11">
    <location>
        <begin position="160"/>
        <end position="181"/>
    </location>
</feature>
<evidence type="ECO:0000256" key="5">
    <source>
        <dbReference type="ARBA" id="ARBA00022741"/>
    </source>
</evidence>
<dbReference type="PANTHER" id="PTHR24421">
    <property type="entry name" value="NITRATE/NITRITE SENSOR PROTEIN NARX-RELATED"/>
    <property type="match status" value="1"/>
</dbReference>
<evidence type="ECO:0000313" key="15">
    <source>
        <dbReference type="EMBL" id="MBB3667906.1"/>
    </source>
</evidence>
<evidence type="ECO:0000259" key="13">
    <source>
        <dbReference type="Pfam" id="PF07730"/>
    </source>
</evidence>
<feature type="transmembrane region" description="Helical" evidence="11">
    <location>
        <begin position="122"/>
        <end position="140"/>
    </location>
</feature>
<sequence length="445" mass="48200">MHHSTDSPQWQRRPATGSDIRNDAIIAVGLFCLSTLTLALGNAMDFYEDPAGPVTSLLCLMLATLPLALRRVRPVTVAVVVSISLVLIGELEVPEPLIRDIALFLAVYTVGAWAANRRLATISRWVIVAVMGLWLLTAFFRATLDPEIADELGVGGLTPALASMLMQLVINILYFAAAIWFGNHAWERARAEARLHEQAEELRAERQTVAAQAVALERLRIARELHDSVAHHVSLMGVQAGAARTVLRSDNDQAEEFIRHIEDSARRSVAEMRSLLGVLRDEDSGESLEQAASSALGVDQIQSLITEARAAGLEVDCSVLGAEQPLRPLVSLGLYRVAQEALTNVRKHAGTSSRTRIVLRYQPRSVELEVTDDGAGRRRVPTSAAVSADPGHGIAGMRERVEALDGQLTAEPDPTAGFTVRAELPLQPDLAEVSRSEAAHRSTGV</sequence>
<dbReference type="EMBL" id="JACIBT010000004">
    <property type="protein sequence ID" value="MBB3667906.1"/>
    <property type="molecule type" value="Genomic_DNA"/>
</dbReference>
<feature type="transmembrane region" description="Helical" evidence="11">
    <location>
        <begin position="20"/>
        <end position="44"/>
    </location>
</feature>
<keyword evidence="8" id="KW-0902">Two-component regulatory system</keyword>